<accession>A0A376H7Z6</accession>
<evidence type="ECO:0000313" key="7">
    <source>
        <dbReference type="EMBL" id="STD84945.1"/>
    </source>
</evidence>
<sequence length="428" mass="48506">MVCGLLLLALWTTKKANSVLQQDSESEFWLLSDVHFLSSTLHDNGIAFNQFAEGAAGKEMRYQTESLEAFVAEALEKRPTGVILTGDMTLNGEKASAESLAELLAPLQEASIMVLSLPGNHEIYNGWARIFDGDKEFYADQISPQDFKDIFSEGYEKADSVDRTSLSYSINLNDQYRLVLLDSCIYEEQVNWNQPTTNGRLKESTLEWLKDQLEAAKQQQQTPLLFMHHNLLEHNSLLKEGYILDNSAQLQQLLTAYQVPAIFSGHIHIQDITEGPSGIQEIVTGSYSTQELGYGVVTLTDKTINYQKKVIDLDQWAAKNKRTDPHLLQYSNYQATIFQQDTTKMVRQQLASVTELTEEQINILCTFISKMNAALFTGDDTYSQEEKETIRHSEEYQLLATYSYFLKQYVDSLLEDKSPDNGLTLPIK</sequence>
<protein>
    <submittedName>
        <fullName evidence="7">Cyclic 3',5'-adenosine monophosphate phosphodiesterase</fullName>
    </submittedName>
</protein>
<dbReference type="InterPro" id="IPR029052">
    <property type="entry name" value="Metallo-depent_PP-like"/>
</dbReference>
<dbReference type="GO" id="GO:0016787">
    <property type="term" value="F:hydrolase activity"/>
    <property type="evidence" value="ECO:0007669"/>
    <property type="project" value="UniProtKB-KW"/>
</dbReference>
<feature type="domain" description="Calcineurin-like phosphoesterase" evidence="5">
    <location>
        <begin position="28"/>
        <end position="269"/>
    </location>
</feature>
<evidence type="ECO:0000259" key="6">
    <source>
        <dbReference type="Pfam" id="PF17839"/>
    </source>
</evidence>
<dbReference type="InterPro" id="IPR004843">
    <property type="entry name" value="Calcineurin-like_PHP"/>
</dbReference>
<dbReference type="InterPro" id="IPR012365">
    <property type="entry name" value="Pesteras_lmo2642"/>
</dbReference>
<dbReference type="GO" id="GO:0046872">
    <property type="term" value="F:metal ion binding"/>
    <property type="evidence" value="ECO:0007669"/>
    <property type="project" value="UniProtKB-KW"/>
</dbReference>
<dbReference type="PIRSF" id="PIRSF034890">
    <property type="entry name" value="Pesteras_lmo2642"/>
    <property type="match status" value="1"/>
</dbReference>
<dbReference type="Gene3D" id="1.10.246.180">
    <property type="match status" value="1"/>
</dbReference>
<dbReference type="EMBL" id="UFYW01000001">
    <property type="protein sequence ID" value="STD84945.1"/>
    <property type="molecule type" value="Genomic_DNA"/>
</dbReference>
<dbReference type="PANTHER" id="PTHR42988">
    <property type="entry name" value="PHOSPHOHYDROLASE"/>
    <property type="match status" value="1"/>
</dbReference>
<gene>
    <name evidence="7" type="ORF">NCTC12360_03494</name>
</gene>
<evidence type="ECO:0000256" key="2">
    <source>
        <dbReference type="ARBA" id="ARBA00022801"/>
    </source>
</evidence>
<dbReference type="RefSeq" id="WP_060814473.1">
    <property type="nucleotide sequence ID" value="NZ_JBHULA010000047.1"/>
</dbReference>
<dbReference type="SUPFAM" id="SSF56300">
    <property type="entry name" value="Metallo-dependent phosphatases"/>
    <property type="match status" value="1"/>
</dbReference>
<dbReference type="InterPro" id="IPR040869">
    <property type="entry name" value="CNP_C"/>
</dbReference>
<keyword evidence="8" id="KW-1185">Reference proteome</keyword>
<keyword evidence="2" id="KW-0378">Hydrolase</keyword>
<dbReference type="Pfam" id="PF00149">
    <property type="entry name" value="Metallophos"/>
    <property type="match status" value="1"/>
</dbReference>
<comment type="similarity">
    <text evidence="4">Belongs to the cyclic nucleotide phosphodiesterase class-III family.</text>
</comment>
<proteinExistence type="inferred from homology"/>
<name>A0A376H7Z6_ENTGA</name>
<dbReference type="PANTHER" id="PTHR42988:SF2">
    <property type="entry name" value="CYCLIC NUCLEOTIDE PHOSPHODIESTERASE CBUA0032-RELATED"/>
    <property type="match status" value="1"/>
</dbReference>
<evidence type="ECO:0000313" key="8">
    <source>
        <dbReference type="Proteomes" id="UP000254807"/>
    </source>
</evidence>
<keyword evidence="1" id="KW-0479">Metal-binding</keyword>
<organism evidence="7 8">
    <name type="scientific">Enterococcus gallinarum</name>
    <dbReference type="NCBI Taxonomy" id="1353"/>
    <lineage>
        <taxon>Bacteria</taxon>
        <taxon>Bacillati</taxon>
        <taxon>Bacillota</taxon>
        <taxon>Bacilli</taxon>
        <taxon>Lactobacillales</taxon>
        <taxon>Enterococcaceae</taxon>
        <taxon>Enterococcus</taxon>
    </lineage>
</organism>
<dbReference type="Proteomes" id="UP000254807">
    <property type="component" value="Unassembled WGS sequence"/>
</dbReference>
<feature type="domain" description="Cyclic nucleotide phosphodiesterase C-terminal" evidence="6">
    <location>
        <begin position="312"/>
        <end position="420"/>
    </location>
</feature>
<dbReference type="InterPro" id="IPR050884">
    <property type="entry name" value="CNP_phosphodiesterase-III"/>
</dbReference>
<reference evidence="7 8" key="1">
    <citation type="submission" date="2018-06" db="EMBL/GenBank/DDBJ databases">
        <authorList>
            <consortium name="Pathogen Informatics"/>
            <person name="Doyle S."/>
        </authorList>
    </citation>
    <scope>NUCLEOTIDE SEQUENCE [LARGE SCALE GENOMIC DNA]</scope>
    <source>
        <strain evidence="7 8">NCTC12360</strain>
    </source>
</reference>
<evidence type="ECO:0000256" key="4">
    <source>
        <dbReference type="ARBA" id="ARBA00025742"/>
    </source>
</evidence>
<dbReference type="Gene3D" id="3.60.21.10">
    <property type="match status" value="1"/>
</dbReference>
<dbReference type="OrthoDB" id="2036332at2"/>
<evidence type="ECO:0000256" key="1">
    <source>
        <dbReference type="ARBA" id="ARBA00022723"/>
    </source>
</evidence>
<evidence type="ECO:0000259" key="5">
    <source>
        <dbReference type="Pfam" id="PF00149"/>
    </source>
</evidence>
<keyword evidence="3" id="KW-0408">Iron</keyword>
<evidence type="ECO:0000256" key="3">
    <source>
        <dbReference type="ARBA" id="ARBA00023004"/>
    </source>
</evidence>
<dbReference type="AlphaFoldDB" id="A0A376H7Z6"/>
<dbReference type="Pfam" id="PF17839">
    <property type="entry name" value="CNP_C_terminal"/>
    <property type="match status" value="1"/>
</dbReference>